<keyword evidence="3" id="KW-1133">Transmembrane helix</keyword>
<feature type="transmembrane region" description="Helical" evidence="3">
    <location>
        <begin position="54"/>
        <end position="76"/>
    </location>
</feature>
<dbReference type="AlphaFoldDB" id="A0A1L7TGH3"/>
<keyword evidence="3" id="KW-0812">Transmembrane</keyword>
<proteinExistence type="inferred from homology"/>
<reference evidence="5" key="1">
    <citation type="journal article" date="2016" name="Genome Biol. Evol.">
        <title>Comparative 'omics' of the Fusarium fujikuroi species complex highlights differences in genetic potential and metabolite synthesis.</title>
        <authorList>
            <person name="Niehaus E.-M."/>
            <person name="Muensterkoetter M."/>
            <person name="Proctor R.H."/>
            <person name="Brown D.W."/>
            <person name="Sharon A."/>
            <person name="Idan Y."/>
            <person name="Oren-Young L."/>
            <person name="Sieber C.M."/>
            <person name="Novak O."/>
            <person name="Pencik A."/>
            <person name="Tarkowska D."/>
            <person name="Hromadova K."/>
            <person name="Freeman S."/>
            <person name="Maymon M."/>
            <person name="Elazar M."/>
            <person name="Youssef S.A."/>
            <person name="El-Shabrawy E.S.M."/>
            <person name="Shalaby A.B.A."/>
            <person name="Houterman P."/>
            <person name="Brock N.L."/>
            <person name="Burkhardt I."/>
            <person name="Tsavkelova E.A."/>
            <person name="Dickschat J.S."/>
            <person name="Galuszka P."/>
            <person name="Gueldener U."/>
            <person name="Tudzynski B."/>
        </authorList>
    </citation>
    <scope>NUCLEOTIDE SEQUENCE [LARGE SCALE GENOMIC DNA]</scope>
    <source>
        <strain evidence="5">MRC7560</strain>
    </source>
</reference>
<keyword evidence="3" id="KW-0472">Membrane</keyword>
<dbReference type="Proteomes" id="UP000184255">
    <property type="component" value="Unassembled WGS sequence"/>
</dbReference>
<dbReference type="GO" id="GO:0043386">
    <property type="term" value="P:mycotoxin biosynthetic process"/>
    <property type="evidence" value="ECO:0007669"/>
    <property type="project" value="InterPro"/>
</dbReference>
<comment type="similarity">
    <text evidence="1">Belongs to the ustYa family.</text>
</comment>
<name>A0A1L7TGH3_FUSMA</name>
<dbReference type="VEuPathDB" id="FungiDB:FMAN_03496"/>
<dbReference type="GeneID" id="65082767"/>
<accession>A0A1L7TGH3</accession>
<evidence type="ECO:0000313" key="4">
    <source>
        <dbReference type="EMBL" id="CVK94361.1"/>
    </source>
</evidence>
<dbReference type="InterPro" id="IPR021765">
    <property type="entry name" value="UstYa-like"/>
</dbReference>
<keyword evidence="5" id="KW-1185">Reference proteome</keyword>
<evidence type="ECO:0000256" key="2">
    <source>
        <dbReference type="SAM" id="MobiDB-lite"/>
    </source>
</evidence>
<protein>
    <recommendedName>
        <fullName evidence="6">Tat pathway signal sequence</fullName>
    </recommendedName>
</protein>
<evidence type="ECO:0000256" key="3">
    <source>
        <dbReference type="SAM" id="Phobius"/>
    </source>
</evidence>
<evidence type="ECO:0000256" key="1">
    <source>
        <dbReference type="ARBA" id="ARBA00035112"/>
    </source>
</evidence>
<sequence length="290" mass="33576">MSFNKEMEQDALLSEDANRSSFSDSNVGSRTETHPFIQPPRKATFSNLFSWQAILMHTGIFIVYTILMLLLVVPVWNSREREVAYIPFNPGPQAQVFQHKHSVYVGKPSSQLDEAWKEMLKNSNIRIKEDEMNHIPGRKEQAIELPDGGYFATLNVYHNLHCIKRLHHYMYPDYYFPNITEEQKKANEYHNHHCLDMLRQSIMCQGDMQLLTMKWRQDGRIPTANFTSPHQCVNWGRLESWATSRRIVDLMEPGYLNHPTLGPAYPDGHGDLIGEFLGHSNVSTSEDQVQ</sequence>
<dbReference type="Pfam" id="PF11807">
    <property type="entry name" value="UstYa"/>
    <property type="match status" value="1"/>
</dbReference>
<comment type="caution">
    <text evidence="4">The sequence shown here is derived from an EMBL/GenBank/DDBJ whole genome shotgun (WGS) entry which is preliminary data.</text>
</comment>
<feature type="compositionally biased region" description="Polar residues" evidence="2">
    <location>
        <begin position="19"/>
        <end position="30"/>
    </location>
</feature>
<dbReference type="RefSeq" id="XP_041682796.1">
    <property type="nucleotide sequence ID" value="XM_041832321.1"/>
</dbReference>
<gene>
    <name evidence="4" type="ORF">FMAN_03496</name>
</gene>
<organism evidence="4 5">
    <name type="scientific">Fusarium mangiferae</name>
    <name type="common">Mango malformation disease fungus</name>
    <dbReference type="NCBI Taxonomy" id="192010"/>
    <lineage>
        <taxon>Eukaryota</taxon>
        <taxon>Fungi</taxon>
        <taxon>Dikarya</taxon>
        <taxon>Ascomycota</taxon>
        <taxon>Pezizomycotina</taxon>
        <taxon>Sordariomycetes</taxon>
        <taxon>Hypocreomycetidae</taxon>
        <taxon>Hypocreales</taxon>
        <taxon>Nectriaceae</taxon>
        <taxon>Fusarium</taxon>
        <taxon>Fusarium fujikuroi species complex</taxon>
    </lineage>
</organism>
<evidence type="ECO:0000313" key="5">
    <source>
        <dbReference type="Proteomes" id="UP000184255"/>
    </source>
</evidence>
<dbReference type="PANTHER" id="PTHR33365:SF7">
    <property type="entry name" value="TAT PATHWAY SIGNAL SEQUENCE"/>
    <property type="match status" value="1"/>
</dbReference>
<feature type="region of interest" description="Disordered" evidence="2">
    <location>
        <begin position="1"/>
        <end position="38"/>
    </location>
</feature>
<evidence type="ECO:0008006" key="6">
    <source>
        <dbReference type="Google" id="ProtNLM"/>
    </source>
</evidence>
<dbReference type="EMBL" id="FCQH01000006">
    <property type="protein sequence ID" value="CVK94361.1"/>
    <property type="molecule type" value="Genomic_DNA"/>
</dbReference>
<dbReference type="PANTHER" id="PTHR33365">
    <property type="entry name" value="YALI0B05434P"/>
    <property type="match status" value="1"/>
</dbReference>